<keyword evidence="1" id="KW-0238">DNA-binding</keyword>
<name>A0AA47NS78_MERPO</name>
<accession>A0AA47NS78</accession>
<dbReference type="Gene3D" id="1.10.150.130">
    <property type="match status" value="1"/>
</dbReference>
<dbReference type="SUPFAM" id="SSF47823">
    <property type="entry name" value="lambda integrase-like, N-terminal domain"/>
    <property type="match status" value="1"/>
</dbReference>
<dbReference type="PANTHER" id="PTHR35617">
    <property type="entry name" value="PHAGE_INTEGRASE DOMAIN-CONTAINING PROTEIN"/>
    <property type="match status" value="1"/>
</dbReference>
<organism evidence="2 3">
    <name type="scientific">Merluccius polli</name>
    <name type="common">Benguela hake</name>
    <name type="synonym">Merluccius cadenati</name>
    <dbReference type="NCBI Taxonomy" id="89951"/>
    <lineage>
        <taxon>Eukaryota</taxon>
        <taxon>Metazoa</taxon>
        <taxon>Chordata</taxon>
        <taxon>Craniata</taxon>
        <taxon>Vertebrata</taxon>
        <taxon>Euteleostomi</taxon>
        <taxon>Actinopterygii</taxon>
        <taxon>Neopterygii</taxon>
        <taxon>Teleostei</taxon>
        <taxon>Neoteleostei</taxon>
        <taxon>Acanthomorphata</taxon>
        <taxon>Zeiogadaria</taxon>
        <taxon>Gadariae</taxon>
        <taxon>Gadiformes</taxon>
        <taxon>Gadoidei</taxon>
        <taxon>Merlucciidae</taxon>
        <taxon>Merluccius</taxon>
    </lineage>
</organism>
<comment type="caution">
    <text evidence="2">The sequence shown here is derived from an EMBL/GenBank/DDBJ whole genome shotgun (WGS) entry which is preliminary data.</text>
</comment>
<evidence type="ECO:0000313" key="2">
    <source>
        <dbReference type="EMBL" id="KAK0135470.1"/>
    </source>
</evidence>
<keyword evidence="3" id="KW-1185">Reference proteome</keyword>
<protein>
    <submittedName>
        <fullName evidence="2">Uncharacterized protein</fullName>
    </submittedName>
</protein>
<evidence type="ECO:0000313" key="3">
    <source>
        <dbReference type="Proteomes" id="UP001174136"/>
    </source>
</evidence>
<dbReference type="PANTHER" id="PTHR35617:SF3">
    <property type="entry name" value="CORE-BINDING (CB) DOMAIN-CONTAINING PROTEIN"/>
    <property type="match status" value="1"/>
</dbReference>
<dbReference type="InterPro" id="IPR010998">
    <property type="entry name" value="Integrase_recombinase_N"/>
</dbReference>
<gene>
    <name evidence="2" type="ORF">N1851_028681</name>
</gene>
<reference evidence="2" key="1">
    <citation type="journal article" date="2023" name="Front. Mar. Sci.">
        <title>A new Merluccius polli reference genome to investigate the effects of global change in West African waters.</title>
        <authorList>
            <person name="Mateo J.L."/>
            <person name="Blanco-Fernandez C."/>
            <person name="Garcia-Vazquez E."/>
            <person name="Machado-Schiaffino G."/>
        </authorList>
    </citation>
    <scope>NUCLEOTIDE SEQUENCE</scope>
    <source>
        <strain evidence="2">C29</strain>
        <tissue evidence="2">Fin</tissue>
    </source>
</reference>
<proteinExistence type="predicted"/>
<dbReference type="EMBL" id="JAOPHQ010005424">
    <property type="protein sequence ID" value="KAK0135470.1"/>
    <property type="molecule type" value="Genomic_DNA"/>
</dbReference>
<sequence>MQGEVPERCSVPIILRFLQDRLETKLAVSILRVYIAAISAQHVRVGNQTVGSHSLVTRFLKGAQRQTPYN</sequence>
<dbReference type="GO" id="GO:0003677">
    <property type="term" value="F:DNA binding"/>
    <property type="evidence" value="ECO:0007669"/>
    <property type="project" value="UniProtKB-KW"/>
</dbReference>
<dbReference type="AlphaFoldDB" id="A0AA47NS78"/>
<dbReference type="Proteomes" id="UP001174136">
    <property type="component" value="Unassembled WGS sequence"/>
</dbReference>
<evidence type="ECO:0000256" key="1">
    <source>
        <dbReference type="ARBA" id="ARBA00023125"/>
    </source>
</evidence>